<dbReference type="InterPro" id="IPR028082">
    <property type="entry name" value="Peripla_BP_I"/>
</dbReference>
<gene>
    <name evidence="4" type="ORF">HMPREF3192_00630</name>
</gene>
<dbReference type="AlphaFoldDB" id="A0A133XVP3"/>
<reference evidence="5" key="1">
    <citation type="submission" date="2016-01" db="EMBL/GenBank/DDBJ databases">
        <authorList>
            <person name="Mitreva M."/>
            <person name="Pepin K.H."/>
            <person name="Mihindukulasuriya K.A."/>
            <person name="Fulton R."/>
            <person name="Fronick C."/>
            <person name="O'Laughlin M."/>
            <person name="Miner T."/>
            <person name="Herter B."/>
            <person name="Rosa B.A."/>
            <person name="Cordes M."/>
            <person name="Tomlinson C."/>
            <person name="Wollam A."/>
            <person name="Palsikar V.B."/>
            <person name="Mardis E.R."/>
            <person name="Wilson R.K."/>
        </authorList>
    </citation>
    <scope>NUCLEOTIDE SEQUENCE [LARGE SCALE GENOMIC DNA]</scope>
    <source>
        <strain evidence="5">DNF00019</strain>
    </source>
</reference>
<organism evidence="4 5">
    <name type="scientific">Atopobium deltae</name>
    <dbReference type="NCBI Taxonomy" id="1393034"/>
    <lineage>
        <taxon>Bacteria</taxon>
        <taxon>Bacillati</taxon>
        <taxon>Actinomycetota</taxon>
        <taxon>Coriobacteriia</taxon>
        <taxon>Coriobacteriales</taxon>
        <taxon>Atopobiaceae</taxon>
        <taxon>Atopobium</taxon>
    </lineage>
</organism>
<dbReference type="Pfam" id="PF13407">
    <property type="entry name" value="Peripla_BP_4"/>
    <property type="match status" value="1"/>
</dbReference>
<dbReference type="InterPro" id="IPR050555">
    <property type="entry name" value="Bact_Solute-Bind_Prot2"/>
</dbReference>
<dbReference type="EMBL" id="LSCR01000007">
    <property type="protein sequence ID" value="KXB35017.1"/>
    <property type="molecule type" value="Genomic_DNA"/>
</dbReference>
<dbReference type="InterPro" id="IPR025997">
    <property type="entry name" value="SBP_2_dom"/>
</dbReference>
<accession>A0A133XVP3</accession>
<dbReference type="PANTHER" id="PTHR30036:SF7">
    <property type="entry name" value="ABC TRANSPORTER PERIPLASMIC-BINDING PROTEIN YPHF"/>
    <property type="match status" value="1"/>
</dbReference>
<proteinExistence type="inferred from homology"/>
<evidence type="ECO:0000313" key="4">
    <source>
        <dbReference type="EMBL" id="KXB35017.1"/>
    </source>
</evidence>
<protein>
    <submittedName>
        <fullName evidence="4">Putative autoinducer 2 ABC transporter, periplasmic substrate-binding protein LsrB</fullName>
    </submittedName>
</protein>
<evidence type="ECO:0000259" key="3">
    <source>
        <dbReference type="Pfam" id="PF13407"/>
    </source>
</evidence>
<evidence type="ECO:0000256" key="2">
    <source>
        <dbReference type="ARBA" id="ARBA00007639"/>
    </source>
</evidence>
<dbReference type="PATRIC" id="fig|1393034.3.peg.611"/>
<feature type="domain" description="Periplasmic binding protein" evidence="3">
    <location>
        <begin position="73"/>
        <end position="339"/>
    </location>
</feature>
<comment type="similarity">
    <text evidence="2">Belongs to the bacterial solute-binding protein 2 family.</text>
</comment>
<dbReference type="PANTHER" id="PTHR30036">
    <property type="entry name" value="D-XYLOSE-BINDING PERIPLASMIC PROTEIN"/>
    <property type="match status" value="1"/>
</dbReference>
<dbReference type="STRING" id="1393034.HMPREF3192_00630"/>
<dbReference type="GO" id="GO:0030246">
    <property type="term" value="F:carbohydrate binding"/>
    <property type="evidence" value="ECO:0007669"/>
    <property type="project" value="TreeGrafter"/>
</dbReference>
<keyword evidence="5" id="KW-1185">Reference proteome</keyword>
<comment type="subcellular location">
    <subcellularLocation>
        <location evidence="1">Cell envelope</location>
    </subcellularLocation>
</comment>
<sequence length="395" mass="42383">MLGDASKPIARHEAERRRGRFTMQDMTRRSFIGLAGTGAVWAGLALAGCNTGGDNKKGGDDKKKAGDVKGKTVAFIPKVTGNAFFESANKGAQEKAKEWGFTVNYLGDATASVSAQVSVINQAVANGVDAICISTVDAKGVSDALKKATEAGIVVTTWDSDSNPEDRTLMVSQGTPAILGKMLVDMGVAGLKERGKDPKKDEITYVWHYSQATVTDQNSWQVAAQELIKKEYPNWKNVHENYYSNQDAEQAITIGEAVLDAYPNIDLIICNDSTALPGQLQAAENKGYDAKKITITGFASPQSIKSYCEHGTIYNWGLWDCAVQGAMGCYVAAYLAAGNEVKVGDTISIPKIGDVKVEANESIAEGAKTGEKNNGVVLLPERLVFTKENMNNYAF</sequence>
<evidence type="ECO:0000313" key="5">
    <source>
        <dbReference type="Proteomes" id="UP000070675"/>
    </source>
</evidence>
<dbReference type="GO" id="GO:0030288">
    <property type="term" value="C:outer membrane-bounded periplasmic space"/>
    <property type="evidence" value="ECO:0007669"/>
    <property type="project" value="TreeGrafter"/>
</dbReference>
<comment type="caution">
    <text evidence="4">The sequence shown here is derived from an EMBL/GenBank/DDBJ whole genome shotgun (WGS) entry which is preliminary data.</text>
</comment>
<evidence type="ECO:0000256" key="1">
    <source>
        <dbReference type="ARBA" id="ARBA00004196"/>
    </source>
</evidence>
<name>A0A133XVP3_9ACTN</name>
<dbReference type="Gene3D" id="3.40.50.2300">
    <property type="match status" value="2"/>
</dbReference>
<dbReference type="Proteomes" id="UP000070675">
    <property type="component" value="Unassembled WGS sequence"/>
</dbReference>
<dbReference type="SUPFAM" id="SSF53822">
    <property type="entry name" value="Periplasmic binding protein-like I"/>
    <property type="match status" value="1"/>
</dbReference>